<dbReference type="InterPro" id="IPR051157">
    <property type="entry name" value="PDH/Transketolase"/>
</dbReference>
<feature type="domain" description="Transketolase-like pyrimidine-binding" evidence="1">
    <location>
        <begin position="9"/>
        <end position="167"/>
    </location>
</feature>
<evidence type="ECO:0000313" key="3">
    <source>
        <dbReference type="Proteomes" id="UP001595824"/>
    </source>
</evidence>
<evidence type="ECO:0000259" key="1">
    <source>
        <dbReference type="SMART" id="SM00861"/>
    </source>
</evidence>
<dbReference type="PANTHER" id="PTHR43825">
    <property type="entry name" value="PYRUVATE DEHYDROGENASE E1 COMPONENT"/>
    <property type="match status" value="1"/>
</dbReference>
<dbReference type="Gene3D" id="3.40.50.970">
    <property type="match status" value="1"/>
</dbReference>
<dbReference type="InterPro" id="IPR029061">
    <property type="entry name" value="THDP-binding"/>
</dbReference>
<reference evidence="3" key="1">
    <citation type="journal article" date="2019" name="Int. J. Syst. Evol. Microbiol.">
        <title>The Global Catalogue of Microorganisms (GCM) 10K type strain sequencing project: providing services to taxonomists for standard genome sequencing and annotation.</title>
        <authorList>
            <consortium name="The Broad Institute Genomics Platform"/>
            <consortium name="The Broad Institute Genome Sequencing Center for Infectious Disease"/>
            <person name="Wu L."/>
            <person name="Ma J."/>
        </authorList>
    </citation>
    <scope>NUCLEOTIDE SEQUENCE [LARGE SCALE GENOMIC DNA]</scope>
    <source>
        <strain evidence="3">PCU 347</strain>
    </source>
</reference>
<dbReference type="RefSeq" id="WP_381744461.1">
    <property type="nucleotide sequence ID" value="NZ_JBHSDP010000029.1"/>
</dbReference>
<gene>
    <name evidence="2" type="ORF">ACFPC0_36195</name>
</gene>
<dbReference type="Gene3D" id="3.40.50.920">
    <property type="match status" value="1"/>
</dbReference>
<dbReference type="InterPro" id="IPR033248">
    <property type="entry name" value="Transketolase_C"/>
</dbReference>
<keyword evidence="3" id="KW-1185">Reference proteome</keyword>
<dbReference type="Pfam" id="PF02779">
    <property type="entry name" value="Transket_pyr"/>
    <property type="match status" value="1"/>
</dbReference>
<dbReference type="InterPro" id="IPR009014">
    <property type="entry name" value="Transketo_C/PFOR_II"/>
</dbReference>
<protein>
    <submittedName>
        <fullName evidence="2">Transketolase family protein</fullName>
    </submittedName>
</protein>
<dbReference type="SUPFAM" id="SSF52922">
    <property type="entry name" value="TK C-terminal domain-like"/>
    <property type="match status" value="1"/>
</dbReference>
<comment type="caution">
    <text evidence="2">The sequence shown here is derived from an EMBL/GenBank/DDBJ whole genome shotgun (WGS) entry which is preliminary data.</text>
</comment>
<proteinExistence type="predicted"/>
<dbReference type="PANTHER" id="PTHR43825:SF3">
    <property type="entry name" value="PYRUVATE DEHYDROGENASE E1 COMPONENT"/>
    <property type="match status" value="1"/>
</dbReference>
<accession>A0ABV8TRH7</accession>
<sequence length="309" mass="31933">MPEVTAERASTRAAFADALPELAVRHGVLVVDTDTGSVKPTAEMDYLNVGIAENAAIGLAAGAEHCGRRALVCTFGAFAVSRAFEFIKLDIAYPRRRVCIVGTHGGASGGWLGPTHHATEDLALMSALPHMRVVVPADAHQTAPLLEQCLRHDGPTYLRLGRKASPLFAGVPAPELGVPQVVRPGRDIALVATGPEMLSTALDVAQALADEGHSAQVINAHTVDQEAAAATGRALAGQCRLLVTLEEAWTSGGMGAQIAAAVGARGIPWLPIGVTGFLPPGTHASLLEAGGLTADSVLRQVLKSVTGPR</sequence>
<dbReference type="Pfam" id="PF02780">
    <property type="entry name" value="Transketolase_C"/>
    <property type="match status" value="1"/>
</dbReference>
<evidence type="ECO:0000313" key="2">
    <source>
        <dbReference type="EMBL" id="MFC4333110.1"/>
    </source>
</evidence>
<dbReference type="InterPro" id="IPR005475">
    <property type="entry name" value="Transketolase-like_Pyr-bd"/>
</dbReference>
<dbReference type="SUPFAM" id="SSF52518">
    <property type="entry name" value="Thiamin diphosphate-binding fold (THDP-binding)"/>
    <property type="match status" value="1"/>
</dbReference>
<organism evidence="2 3">
    <name type="scientific">Streptomyces andamanensis</name>
    <dbReference type="NCBI Taxonomy" id="1565035"/>
    <lineage>
        <taxon>Bacteria</taxon>
        <taxon>Bacillati</taxon>
        <taxon>Actinomycetota</taxon>
        <taxon>Actinomycetes</taxon>
        <taxon>Kitasatosporales</taxon>
        <taxon>Streptomycetaceae</taxon>
        <taxon>Streptomyces</taxon>
    </lineage>
</organism>
<dbReference type="Proteomes" id="UP001595824">
    <property type="component" value="Unassembled WGS sequence"/>
</dbReference>
<dbReference type="SMART" id="SM00861">
    <property type="entry name" value="Transket_pyr"/>
    <property type="match status" value="1"/>
</dbReference>
<name>A0ABV8TRH7_9ACTN</name>
<dbReference type="CDD" id="cd07033">
    <property type="entry name" value="TPP_PYR_DXS_TK_like"/>
    <property type="match status" value="1"/>
</dbReference>
<dbReference type="EMBL" id="JBHSDP010000029">
    <property type="protein sequence ID" value="MFC4333110.1"/>
    <property type="molecule type" value="Genomic_DNA"/>
</dbReference>